<dbReference type="PANTHER" id="PTHR23077:SF27">
    <property type="entry name" value="ATPASE FAMILY GENE 2 PROTEIN HOMOLOG A"/>
    <property type="match status" value="1"/>
</dbReference>
<dbReference type="GO" id="GO:0005524">
    <property type="term" value="F:ATP binding"/>
    <property type="evidence" value="ECO:0007669"/>
    <property type="project" value="UniProtKB-KW"/>
</dbReference>
<feature type="region of interest" description="Disordered" evidence="3">
    <location>
        <begin position="241"/>
        <end position="270"/>
    </location>
</feature>
<dbReference type="EMBL" id="JBEDUW010000006">
    <property type="protein sequence ID" value="KAK9923425.1"/>
    <property type="molecule type" value="Genomic_DNA"/>
</dbReference>
<dbReference type="InterPro" id="IPR058958">
    <property type="entry name" value="DPBB_CI111"/>
</dbReference>
<dbReference type="Pfam" id="PF26429">
    <property type="entry name" value="DPBB_CI111"/>
    <property type="match status" value="1"/>
</dbReference>
<dbReference type="Proteomes" id="UP001457282">
    <property type="component" value="Unassembled WGS sequence"/>
</dbReference>
<dbReference type="InterPro" id="IPR003959">
    <property type="entry name" value="ATPase_AAA_core"/>
</dbReference>
<dbReference type="Pfam" id="PF00004">
    <property type="entry name" value="AAA"/>
    <property type="match status" value="2"/>
</dbReference>
<dbReference type="InterPro" id="IPR003593">
    <property type="entry name" value="AAA+_ATPase"/>
</dbReference>
<proteinExistence type="predicted"/>
<protein>
    <recommendedName>
        <fullName evidence="4">AAA+ ATPase domain-containing protein</fullName>
    </recommendedName>
</protein>
<organism evidence="5 6">
    <name type="scientific">Rubus argutus</name>
    <name type="common">Southern blackberry</name>
    <dbReference type="NCBI Taxonomy" id="59490"/>
    <lineage>
        <taxon>Eukaryota</taxon>
        <taxon>Viridiplantae</taxon>
        <taxon>Streptophyta</taxon>
        <taxon>Embryophyta</taxon>
        <taxon>Tracheophyta</taxon>
        <taxon>Spermatophyta</taxon>
        <taxon>Magnoliopsida</taxon>
        <taxon>eudicotyledons</taxon>
        <taxon>Gunneridae</taxon>
        <taxon>Pentapetalae</taxon>
        <taxon>rosids</taxon>
        <taxon>fabids</taxon>
        <taxon>Rosales</taxon>
        <taxon>Rosaceae</taxon>
        <taxon>Rosoideae</taxon>
        <taxon>Rosoideae incertae sedis</taxon>
        <taxon>Rubus</taxon>
    </lineage>
</organism>
<reference evidence="5 6" key="1">
    <citation type="journal article" date="2023" name="G3 (Bethesda)">
        <title>A chromosome-length genome assembly and annotation of blackberry (Rubus argutus, cv. 'Hillquist').</title>
        <authorList>
            <person name="Bruna T."/>
            <person name="Aryal R."/>
            <person name="Dudchenko O."/>
            <person name="Sargent D.J."/>
            <person name="Mead D."/>
            <person name="Buti M."/>
            <person name="Cavallini A."/>
            <person name="Hytonen T."/>
            <person name="Andres J."/>
            <person name="Pham M."/>
            <person name="Weisz D."/>
            <person name="Mascagni F."/>
            <person name="Usai G."/>
            <person name="Natali L."/>
            <person name="Bassil N."/>
            <person name="Fernandez G.E."/>
            <person name="Lomsadze A."/>
            <person name="Armour M."/>
            <person name="Olukolu B."/>
            <person name="Poorten T."/>
            <person name="Britton C."/>
            <person name="Davik J."/>
            <person name="Ashrafi H."/>
            <person name="Aiden E.L."/>
            <person name="Borodovsky M."/>
            <person name="Worthington M."/>
        </authorList>
    </citation>
    <scope>NUCLEOTIDE SEQUENCE [LARGE SCALE GENOMIC DNA]</scope>
    <source>
        <strain evidence="5">PI 553951</strain>
    </source>
</reference>
<evidence type="ECO:0000256" key="3">
    <source>
        <dbReference type="SAM" id="MobiDB-lite"/>
    </source>
</evidence>
<evidence type="ECO:0000313" key="6">
    <source>
        <dbReference type="Proteomes" id="UP001457282"/>
    </source>
</evidence>
<keyword evidence="6" id="KW-1185">Reference proteome</keyword>
<dbReference type="PANTHER" id="PTHR23077">
    <property type="entry name" value="AAA-FAMILY ATPASE"/>
    <property type="match status" value="1"/>
</dbReference>
<dbReference type="GO" id="GO:0016887">
    <property type="term" value="F:ATP hydrolysis activity"/>
    <property type="evidence" value="ECO:0007669"/>
    <property type="project" value="InterPro"/>
</dbReference>
<dbReference type="GO" id="GO:0009507">
    <property type="term" value="C:chloroplast"/>
    <property type="evidence" value="ECO:0007669"/>
    <property type="project" value="TreeGrafter"/>
</dbReference>
<accession>A0AAW1WHF2</accession>
<dbReference type="SMART" id="SM00382">
    <property type="entry name" value="AAA"/>
    <property type="match status" value="2"/>
</dbReference>
<dbReference type="SUPFAM" id="SSF52540">
    <property type="entry name" value="P-loop containing nucleoside triphosphate hydrolases"/>
    <property type="match status" value="2"/>
</dbReference>
<dbReference type="InterPro" id="IPR003960">
    <property type="entry name" value="ATPase_AAA_CS"/>
</dbReference>
<feature type="compositionally biased region" description="Polar residues" evidence="3">
    <location>
        <begin position="10"/>
        <end position="23"/>
    </location>
</feature>
<dbReference type="CDD" id="cd19503">
    <property type="entry name" value="RecA-like_CDC48_NLV2_r1-like"/>
    <property type="match status" value="1"/>
</dbReference>
<feature type="region of interest" description="Disordered" evidence="3">
    <location>
        <begin position="1"/>
        <end position="23"/>
    </location>
</feature>
<evidence type="ECO:0000259" key="4">
    <source>
        <dbReference type="SMART" id="SM00382"/>
    </source>
</evidence>
<feature type="compositionally biased region" description="Polar residues" evidence="3">
    <location>
        <begin position="243"/>
        <end position="259"/>
    </location>
</feature>
<dbReference type="CDD" id="cd19511">
    <property type="entry name" value="RecA-like_CDC48_r2-like"/>
    <property type="match status" value="1"/>
</dbReference>
<keyword evidence="2" id="KW-0067">ATP-binding</keyword>
<dbReference type="Gene3D" id="1.10.8.60">
    <property type="match status" value="2"/>
</dbReference>
<sequence length="1000" mass="109377">MPSKGKKNSKAQSKLSNSDSFAPSGSLDFEANEVGFASSLEQASSKYPSLIGKSSFIGQVTDVDDSSKGCKIWLSEPSMVANSFTPGSIVSVSLPSLKSRFSDSFPLSSLADECARRFGVESCEHLANEPGNYFALATIFPSSKVSKNAVRLSSNLSNTMGCPASGRFIFVHSVQNKVQAGLLSDTEKSRSNKDGLTVFDCKELILELLHSNSRLPMNSTSTSISAEKLFYRSENGMLASPKTPLNQSKLSFSNSSPLASPQREESASSVITPDESFVEPFDVKQVLGDDTSKRLLQTCATTWLYSRCLLRGNLATIPVLSQLCLLRVIGAKSLSDEKANYDLLHESSELVDKVNDAFLVKQETKVCFHLPSNLESEIPQRRFLLTVQCKDAIANTGDNLSRLGGLSKEYAVLKDIIISSSMDTLSSLGLRPTKGVLLHGPPGTGKTSLARLCAHDAGVNFFSVNGPEVVSQYYGESEQGLREVFKSASQAAPSVVFIDELDAIAPARKEGGEELSLRMVATLLNLMDGINTAERVLVIAATNRPDSIEPALRRPGRLDREIEIGVPSPKQRLEILHVLVCEMEHCLSNVQVHQLANATHGFVGSDLAALCNEAAFSSLRRYVNSRYSLDYLHRTSSTYEGCSNSLMVSDCVEDATDMSRDYSDTASSSITHLAFSSENCSSVHLKGTNPDDDTGEELKVAFEDFENARMKVRPSAMREVIVEVPKVNWEDVGGQTEVKNQLIEAVMWPQKHQDEFKRIGISPPTGVLLFGPPGCSKTLMARAVASEARLNFLSVKGPELYSKWVGESEKAVRSVFAKARANAPAIIFFDEIDGLAAIRGKENDGISVSDRVISQLLVEMDGLQERVDVTVIAATNRPDKIDSALLRPGRFDRLLYVGPPDETDREEIFRIHLNNMKCSYINRRDLARLAEGYTGADIKLICREAGLAAIEESLDALEIKMQHLETAIRQVKPTKTQFYQELSGKFQRLVHSNTNPGILS</sequence>
<name>A0AAW1WHF2_RUBAR</name>
<evidence type="ECO:0000256" key="2">
    <source>
        <dbReference type="ARBA" id="ARBA00022840"/>
    </source>
</evidence>
<evidence type="ECO:0000256" key="1">
    <source>
        <dbReference type="ARBA" id="ARBA00022741"/>
    </source>
</evidence>
<dbReference type="InterPro" id="IPR027417">
    <property type="entry name" value="P-loop_NTPase"/>
</dbReference>
<dbReference type="Pfam" id="PF17862">
    <property type="entry name" value="AAA_lid_3"/>
    <property type="match status" value="2"/>
</dbReference>
<dbReference type="InterPro" id="IPR041569">
    <property type="entry name" value="AAA_lid_3"/>
</dbReference>
<dbReference type="InterPro" id="IPR050168">
    <property type="entry name" value="AAA_ATPase_domain"/>
</dbReference>
<dbReference type="FunFam" id="3.40.50.300:FF:001406">
    <property type="entry name" value="Putative vesicular transport protein (CDC48)"/>
    <property type="match status" value="1"/>
</dbReference>
<gene>
    <name evidence="5" type="ORF">M0R45_031844</name>
</gene>
<dbReference type="PROSITE" id="PS00674">
    <property type="entry name" value="AAA"/>
    <property type="match status" value="1"/>
</dbReference>
<comment type="caution">
    <text evidence="5">The sequence shown here is derived from an EMBL/GenBank/DDBJ whole genome shotgun (WGS) entry which is preliminary data.</text>
</comment>
<dbReference type="AlphaFoldDB" id="A0AAW1WHF2"/>
<keyword evidence="1" id="KW-0547">Nucleotide-binding</keyword>
<evidence type="ECO:0000313" key="5">
    <source>
        <dbReference type="EMBL" id="KAK9923425.1"/>
    </source>
</evidence>
<feature type="domain" description="AAA+ ATPase" evidence="4">
    <location>
        <begin position="763"/>
        <end position="901"/>
    </location>
</feature>
<dbReference type="Gene3D" id="3.40.50.300">
    <property type="entry name" value="P-loop containing nucleotide triphosphate hydrolases"/>
    <property type="match status" value="2"/>
</dbReference>
<dbReference type="FunFam" id="3.40.50.300:FF:000661">
    <property type="entry name" value="calmodulin-interacting protein 111 isoform X1"/>
    <property type="match status" value="1"/>
</dbReference>
<feature type="domain" description="AAA+ ATPase" evidence="4">
    <location>
        <begin position="432"/>
        <end position="568"/>
    </location>
</feature>